<evidence type="ECO:0000313" key="3">
    <source>
        <dbReference type="Proteomes" id="UP000325614"/>
    </source>
</evidence>
<protein>
    <submittedName>
        <fullName evidence="2">Uncharacterized protein</fullName>
    </submittedName>
</protein>
<accession>A0A5P9JZ89</accession>
<sequence length="57" mass="6405">MNDLPTDIRDALDRALASLAPSRRHEYLSRIEEAGKPEMRRKRSGGTMERPTAPRGA</sequence>
<name>A0A5P9JZ89_9HYPH</name>
<gene>
    <name evidence="2" type="ORF">GDR74_15860</name>
</gene>
<dbReference type="RefSeq" id="WP_152587203.1">
    <property type="nucleotide sequence ID" value="NZ_CP045423.1"/>
</dbReference>
<keyword evidence="3" id="KW-1185">Reference proteome</keyword>
<reference evidence="2 3" key="1">
    <citation type="submission" date="2019-10" db="EMBL/GenBank/DDBJ databases">
        <title>Isolation, Identification of Microvirga thermotolerans HR1, a novel thermophilic bacterium and Comparative Genomics of the genus Microvirga.</title>
        <authorList>
            <person name="Li J."/>
            <person name="Zhang W."/>
            <person name="Lin M."/>
            <person name="Wang J."/>
        </authorList>
    </citation>
    <scope>NUCLEOTIDE SEQUENCE [LARGE SCALE GENOMIC DNA]</scope>
    <source>
        <strain evidence="2 3">HR1</strain>
    </source>
</reference>
<dbReference type="EMBL" id="CP045423">
    <property type="protein sequence ID" value="QFU17569.1"/>
    <property type="molecule type" value="Genomic_DNA"/>
</dbReference>
<feature type="compositionally biased region" description="Basic and acidic residues" evidence="1">
    <location>
        <begin position="28"/>
        <end position="38"/>
    </location>
</feature>
<organism evidence="2 3">
    <name type="scientific">Microvirga thermotolerans</name>
    <dbReference type="NCBI Taxonomy" id="2651334"/>
    <lineage>
        <taxon>Bacteria</taxon>
        <taxon>Pseudomonadati</taxon>
        <taxon>Pseudomonadota</taxon>
        <taxon>Alphaproteobacteria</taxon>
        <taxon>Hyphomicrobiales</taxon>
        <taxon>Methylobacteriaceae</taxon>
        <taxon>Microvirga</taxon>
    </lineage>
</organism>
<evidence type="ECO:0000313" key="2">
    <source>
        <dbReference type="EMBL" id="QFU17569.1"/>
    </source>
</evidence>
<dbReference type="Proteomes" id="UP000325614">
    <property type="component" value="Chromosome"/>
</dbReference>
<dbReference type="KEGG" id="mico:GDR74_15860"/>
<dbReference type="AlphaFoldDB" id="A0A5P9JZ89"/>
<proteinExistence type="predicted"/>
<evidence type="ECO:0000256" key="1">
    <source>
        <dbReference type="SAM" id="MobiDB-lite"/>
    </source>
</evidence>
<feature type="region of interest" description="Disordered" evidence="1">
    <location>
        <begin position="28"/>
        <end position="57"/>
    </location>
</feature>
<dbReference type="Pfam" id="PF13376">
    <property type="entry name" value="OmdA"/>
    <property type="match status" value="1"/>
</dbReference>